<dbReference type="AlphaFoldDB" id="A0A4Y7IQS6"/>
<name>A0A4Y7IQS6_PAPSO</name>
<accession>A0A4Y7IQS6</accession>
<sequence length="70" mass="8076">MFNHNQCFGLVVEEENGGDGQEQEVAEEQNELQLGVQLDEHSREVIEAAEWMWKHSYSGGREKETGYSFK</sequence>
<dbReference type="Gramene" id="RZC49839">
    <property type="protein sequence ID" value="RZC49839"/>
    <property type="gene ID" value="C5167_018261"/>
</dbReference>
<reference evidence="1 2" key="1">
    <citation type="journal article" date="2018" name="Science">
        <title>The opium poppy genome and morphinan production.</title>
        <authorList>
            <person name="Guo L."/>
            <person name="Winzer T."/>
            <person name="Yang X."/>
            <person name="Li Y."/>
            <person name="Ning Z."/>
            <person name="He Z."/>
            <person name="Teodor R."/>
            <person name="Lu Y."/>
            <person name="Bowser T.A."/>
            <person name="Graham I.A."/>
            <person name="Ye K."/>
        </authorList>
    </citation>
    <scope>NUCLEOTIDE SEQUENCE [LARGE SCALE GENOMIC DNA]</scope>
    <source>
        <strain evidence="2">cv. HN1</strain>
        <tissue evidence="1">Leaves</tissue>
    </source>
</reference>
<keyword evidence="2" id="KW-1185">Reference proteome</keyword>
<evidence type="ECO:0000313" key="1">
    <source>
        <dbReference type="EMBL" id="RZC49839.1"/>
    </source>
</evidence>
<gene>
    <name evidence="1" type="ORF">C5167_018261</name>
</gene>
<proteinExistence type="predicted"/>
<dbReference type="EMBL" id="CM010716">
    <property type="protein sequence ID" value="RZC49839.1"/>
    <property type="molecule type" value="Genomic_DNA"/>
</dbReference>
<organism evidence="1 2">
    <name type="scientific">Papaver somniferum</name>
    <name type="common">Opium poppy</name>
    <dbReference type="NCBI Taxonomy" id="3469"/>
    <lineage>
        <taxon>Eukaryota</taxon>
        <taxon>Viridiplantae</taxon>
        <taxon>Streptophyta</taxon>
        <taxon>Embryophyta</taxon>
        <taxon>Tracheophyta</taxon>
        <taxon>Spermatophyta</taxon>
        <taxon>Magnoliopsida</taxon>
        <taxon>Ranunculales</taxon>
        <taxon>Papaveraceae</taxon>
        <taxon>Papaveroideae</taxon>
        <taxon>Papaver</taxon>
    </lineage>
</organism>
<evidence type="ECO:0000313" key="2">
    <source>
        <dbReference type="Proteomes" id="UP000316621"/>
    </source>
</evidence>
<protein>
    <submittedName>
        <fullName evidence="1">Uncharacterized protein</fullName>
    </submittedName>
</protein>
<dbReference type="Proteomes" id="UP000316621">
    <property type="component" value="Chromosome 2"/>
</dbReference>